<evidence type="ECO:0000313" key="3">
    <source>
        <dbReference type="Proteomes" id="UP000554965"/>
    </source>
</evidence>
<dbReference type="InterPro" id="IPR000084">
    <property type="entry name" value="PE-PGRS_N"/>
</dbReference>
<dbReference type="InterPro" id="IPR029058">
    <property type="entry name" value="AB_hydrolase_fold"/>
</dbReference>
<dbReference type="SUPFAM" id="SSF140459">
    <property type="entry name" value="PE/PPE dimer-like"/>
    <property type="match status" value="1"/>
</dbReference>
<dbReference type="SUPFAM" id="SSF53474">
    <property type="entry name" value="alpha/beta-Hydrolases"/>
    <property type="match status" value="1"/>
</dbReference>
<dbReference type="Proteomes" id="UP000554965">
    <property type="component" value="Unassembled WGS sequence"/>
</dbReference>
<dbReference type="EC" id="3.1.1.3" evidence="2"/>
<dbReference type="InterPro" id="IPR038332">
    <property type="entry name" value="PPE_sf"/>
</dbReference>
<dbReference type="Gene3D" id="1.10.287.850">
    <property type="entry name" value="HP0062-like domain"/>
    <property type="match status" value="1"/>
</dbReference>
<feature type="domain" description="PE" evidence="1">
    <location>
        <begin position="5"/>
        <end position="95"/>
    </location>
</feature>
<accession>A0A7Z7IML5</accession>
<dbReference type="AlphaFoldDB" id="A0A7Z7IML5"/>
<dbReference type="Gene3D" id="3.40.50.1820">
    <property type="entry name" value="alpha/beta hydrolase"/>
    <property type="match status" value="1"/>
</dbReference>
<dbReference type="EMBL" id="OCTY01000002">
    <property type="protein sequence ID" value="SOJ56404.1"/>
    <property type="molecule type" value="Genomic_DNA"/>
</dbReference>
<protein>
    <submittedName>
        <fullName evidence="2">Triacylglycerol lipase</fullName>
        <ecNumber evidence="2">3.1.1.3</ecNumber>
    </submittedName>
</protein>
<keyword evidence="2" id="KW-0378">Hydrolase</keyword>
<keyword evidence="3" id="KW-1185">Reference proteome</keyword>
<reference evidence="2 3" key="1">
    <citation type="submission" date="2017-10" db="EMBL/GenBank/DDBJ databases">
        <authorList>
            <consortium name="Urmite Genomes"/>
        </authorList>
    </citation>
    <scope>NUCLEOTIDE SEQUENCE [LARGE SCALE GENOMIC DNA]</scope>
    <source>
        <strain evidence="2 3">FB-527</strain>
    </source>
</reference>
<name>A0A7Z7IML5_9MYCO</name>
<dbReference type="RefSeq" id="WP_186244021.1">
    <property type="nucleotide sequence ID" value="NZ_OCTY01000002.1"/>
</dbReference>
<proteinExistence type="predicted"/>
<dbReference type="Pfam" id="PF00934">
    <property type="entry name" value="PE"/>
    <property type="match status" value="1"/>
</dbReference>
<organism evidence="2 3">
    <name type="scientific">Mycobacterium simulans</name>
    <dbReference type="NCBI Taxonomy" id="627089"/>
    <lineage>
        <taxon>Bacteria</taxon>
        <taxon>Bacillati</taxon>
        <taxon>Actinomycetota</taxon>
        <taxon>Actinomycetes</taxon>
        <taxon>Mycobacteriales</taxon>
        <taxon>Mycobacteriaceae</taxon>
        <taxon>Mycobacterium</taxon>
    </lineage>
</organism>
<dbReference type="GO" id="GO:0004806">
    <property type="term" value="F:triacylglycerol lipase activity"/>
    <property type="evidence" value="ECO:0007669"/>
    <property type="project" value="UniProtKB-EC"/>
</dbReference>
<sequence length="472" mass="47387">MSSYVIAVPEALTAASGDLTGIGEAIKRAAAAAAPPTTGILAAAGDEVSAALASLFGSYAQEFQTLTAQTAQLQAQFARALSAAAAEYAAAEAANVSPLRALLQPAESLIGGPLFGGAAATSPEIATLGALLNSATNAVGLGGVLNFPSTVAVTAPGTNGVTGVRIGFSFLQIPVGPTSFLGIPIPQFSYPAPALWYFPTQANGSVNATGTAYLQHGWGAIGWFYQPLAIELAHQTNSVLVTPTVPSIPLPFGAWIGGAELQQGVGSLFLGRQTALNTSAHHAGYLGTLPEDFVLTGHSAGGALATIAGGDYIAALGTNTNHLRGVVMFDGAGFDSAAFGTAISTLQSANIPVYTVAAPPQLFNDFGATTNQLVSLYPGQFVGVEIVGGSHVDAMLGGNPLIDFAAQLLTGFSPPGATAAVYTLSTGWINDMYAGAGPTNPTYGIYGPPGGYLPPGGQQIILGQATGIVLPV</sequence>
<gene>
    <name evidence="2" type="primary">lipY_13</name>
    <name evidence="2" type="ORF">MSIMFB_03881</name>
</gene>
<evidence type="ECO:0000313" key="2">
    <source>
        <dbReference type="EMBL" id="SOJ56404.1"/>
    </source>
</evidence>
<comment type="caution">
    <text evidence="2">The sequence shown here is derived from an EMBL/GenBank/DDBJ whole genome shotgun (WGS) entry which is preliminary data.</text>
</comment>
<evidence type="ECO:0000259" key="1">
    <source>
        <dbReference type="Pfam" id="PF00934"/>
    </source>
</evidence>